<dbReference type="SUPFAM" id="SSF51735">
    <property type="entry name" value="NAD(P)-binding Rossmann-fold domains"/>
    <property type="match status" value="1"/>
</dbReference>
<keyword evidence="2 3" id="KW-0560">Oxidoreductase</keyword>
<dbReference type="PANTHER" id="PTHR24321:SF8">
    <property type="entry name" value="ESTRADIOL 17-BETA-DEHYDROGENASE 8-RELATED"/>
    <property type="match status" value="1"/>
</dbReference>
<dbReference type="InterPro" id="IPR036291">
    <property type="entry name" value="NAD(P)-bd_dom_sf"/>
</dbReference>
<dbReference type="InterPro" id="IPR002347">
    <property type="entry name" value="SDR_fam"/>
</dbReference>
<accession>A0ABU9LQQ9</accession>
<dbReference type="RefSeq" id="WP_068454318.1">
    <property type="nucleotide sequence ID" value="NZ_CP147847.1"/>
</dbReference>
<dbReference type="EMBL" id="JBCEWA010000009">
    <property type="protein sequence ID" value="MEL5989126.1"/>
    <property type="molecule type" value="Genomic_DNA"/>
</dbReference>
<dbReference type="Gene3D" id="3.40.50.720">
    <property type="entry name" value="NAD(P)-binding Rossmann-like Domain"/>
    <property type="match status" value="1"/>
</dbReference>
<dbReference type="EC" id="1.1.1.47" evidence="3"/>
<dbReference type="Pfam" id="PF13561">
    <property type="entry name" value="adh_short_C2"/>
    <property type="match status" value="1"/>
</dbReference>
<evidence type="ECO:0000256" key="2">
    <source>
        <dbReference type="ARBA" id="ARBA00023002"/>
    </source>
</evidence>
<dbReference type="NCBIfam" id="NF005559">
    <property type="entry name" value="PRK07231.1"/>
    <property type="match status" value="1"/>
</dbReference>
<comment type="similarity">
    <text evidence="1">Belongs to the short-chain dehydrogenases/reductases (SDR) family.</text>
</comment>
<name>A0ABU9LQQ9_9BACL</name>
<organism evidence="3 4">
    <name type="scientific">Kurthia gibsonii</name>
    <dbReference type="NCBI Taxonomy" id="33946"/>
    <lineage>
        <taxon>Bacteria</taxon>
        <taxon>Bacillati</taxon>
        <taxon>Bacillota</taxon>
        <taxon>Bacilli</taxon>
        <taxon>Bacillales</taxon>
        <taxon>Caryophanaceae</taxon>
        <taxon>Kurthia</taxon>
    </lineage>
</organism>
<dbReference type="PRINTS" id="PR00081">
    <property type="entry name" value="GDHRDH"/>
</dbReference>
<dbReference type="PRINTS" id="PR00080">
    <property type="entry name" value="SDRFAMILY"/>
</dbReference>
<comment type="caution">
    <text evidence="3">The sequence shown here is derived from an EMBL/GenBank/DDBJ whole genome shotgun (WGS) entry which is preliminary data.</text>
</comment>
<protein>
    <submittedName>
        <fullName evidence="3">Glucose 1-dehydrogenase</fullName>
        <ecNumber evidence="3">1.1.1.47</ecNumber>
    </submittedName>
</protein>
<dbReference type="GO" id="GO:0047936">
    <property type="term" value="F:glucose 1-dehydrogenase [NAD(P)+] activity"/>
    <property type="evidence" value="ECO:0007669"/>
    <property type="project" value="UniProtKB-EC"/>
</dbReference>
<reference evidence="3 4" key="1">
    <citation type="submission" date="2024-04" db="EMBL/GenBank/DDBJ databases">
        <authorList>
            <person name="Wu Y.S."/>
            <person name="Zhang L."/>
        </authorList>
    </citation>
    <scope>NUCLEOTIDE SEQUENCE [LARGE SCALE GENOMIC DNA]</scope>
    <source>
        <strain evidence="3 4">KG-01</strain>
    </source>
</reference>
<proteinExistence type="inferred from homology"/>
<sequence length="244" mass="25679">MARLEGKVAIITGSAQGMGAAHAKKFIEEGAKVVLTDLNEEKGNAFAAELGENAIFVKQNVANEEDWKNVVAKAEEAFGPVNVLVNNAGITMAKSITDTSVEDYRKIVEINQVSVFLGIKSVVSSMEKAGQGTIVNISSLNGLVGGAVGYTDTKFAVRGITKAAALELAPKNIRVNSVHPGVIATPMVVQEDTKAAVEAFSKMIPMGRVAEPEEVSNLVLYLASEESSYSTGSEFIVDGGMSAR</sequence>
<evidence type="ECO:0000313" key="3">
    <source>
        <dbReference type="EMBL" id="MEL5989126.1"/>
    </source>
</evidence>
<dbReference type="PANTHER" id="PTHR24321">
    <property type="entry name" value="DEHYDROGENASES, SHORT CHAIN"/>
    <property type="match status" value="1"/>
</dbReference>
<evidence type="ECO:0000313" key="4">
    <source>
        <dbReference type="Proteomes" id="UP001398420"/>
    </source>
</evidence>
<dbReference type="Proteomes" id="UP001398420">
    <property type="component" value="Unassembled WGS sequence"/>
</dbReference>
<evidence type="ECO:0000256" key="1">
    <source>
        <dbReference type="ARBA" id="ARBA00006484"/>
    </source>
</evidence>
<gene>
    <name evidence="3" type="ORF">AAF454_11990</name>
</gene>
<keyword evidence="4" id="KW-1185">Reference proteome</keyword>